<name>A0A433QSX3_9FUNG</name>
<organism evidence="1 2">
    <name type="scientific">Jimgerdemannia flammicorona</name>
    <dbReference type="NCBI Taxonomy" id="994334"/>
    <lineage>
        <taxon>Eukaryota</taxon>
        <taxon>Fungi</taxon>
        <taxon>Fungi incertae sedis</taxon>
        <taxon>Mucoromycota</taxon>
        <taxon>Mucoromycotina</taxon>
        <taxon>Endogonomycetes</taxon>
        <taxon>Endogonales</taxon>
        <taxon>Endogonaceae</taxon>
        <taxon>Jimgerdemannia</taxon>
    </lineage>
</organism>
<keyword evidence="2" id="KW-1185">Reference proteome</keyword>
<dbReference type="EMBL" id="RBNJ01001680">
    <property type="protein sequence ID" value="RUS32879.1"/>
    <property type="molecule type" value="Genomic_DNA"/>
</dbReference>
<gene>
    <name evidence="1" type="ORF">BC938DRAFT_473940</name>
</gene>
<proteinExistence type="predicted"/>
<accession>A0A433QSX3</accession>
<reference evidence="1 2" key="1">
    <citation type="journal article" date="2018" name="New Phytol.">
        <title>Phylogenomics of Endogonaceae and evolution of mycorrhizas within Mucoromycota.</title>
        <authorList>
            <person name="Chang Y."/>
            <person name="Desiro A."/>
            <person name="Na H."/>
            <person name="Sandor L."/>
            <person name="Lipzen A."/>
            <person name="Clum A."/>
            <person name="Barry K."/>
            <person name="Grigoriev I.V."/>
            <person name="Martin F.M."/>
            <person name="Stajich J.E."/>
            <person name="Smith M.E."/>
            <person name="Bonito G."/>
            <person name="Spatafora J.W."/>
        </authorList>
    </citation>
    <scope>NUCLEOTIDE SEQUENCE [LARGE SCALE GENOMIC DNA]</scope>
    <source>
        <strain evidence="1 2">AD002</strain>
    </source>
</reference>
<sequence>MANDGMIAAALSAFTGKNIVSYDEYLRRRDEGGIQWVAIDNDNLANMCYDVEDPPMTQEPAIDEVVTPATMEQSVEVAIPNTTGEVVNVTVTSDSADQSVTVTETVTHTGDVEVKKKVTTTTTKINGVKRVKTKTEITPLNEP</sequence>
<comment type="caution">
    <text evidence="1">The sequence shown here is derived from an EMBL/GenBank/DDBJ whole genome shotgun (WGS) entry which is preliminary data.</text>
</comment>
<evidence type="ECO:0000313" key="2">
    <source>
        <dbReference type="Proteomes" id="UP000274822"/>
    </source>
</evidence>
<dbReference type="Proteomes" id="UP000274822">
    <property type="component" value="Unassembled WGS sequence"/>
</dbReference>
<dbReference type="AlphaFoldDB" id="A0A433QSX3"/>
<evidence type="ECO:0000313" key="1">
    <source>
        <dbReference type="EMBL" id="RUS32879.1"/>
    </source>
</evidence>
<protein>
    <submittedName>
        <fullName evidence="1">Uncharacterized protein</fullName>
    </submittedName>
</protein>